<name>A0A6M4H979_9PROT</name>
<dbReference type="RefSeq" id="WP_171161794.1">
    <property type="nucleotide sequence ID" value="NZ_CP053073.1"/>
</dbReference>
<feature type="signal peptide" evidence="10">
    <location>
        <begin position="1"/>
        <end position="21"/>
    </location>
</feature>
<evidence type="ECO:0000313" key="13">
    <source>
        <dbReference type="Proteomes" id="UP000503096"/>
    </source>
</evidence>
<keyword evidence="4 12" id="KW-0808">Transferase</keyword>
<dbReference type="GO" id="GO:0005524">
    <property type="term" value="F:ATP binding"/>
    <property type="evidence" value="ECO:0007669"/>
    <property type="project" value="UniProtKB-KW"/>
</dbReference>
<dbReference type="PANTHER" id="PTHR43065:SF10">
    <property type="entry name" value="PEROXIDE STRESS-ACTIVATED HISTIDINE KINASE MAK3"/>
    <property type="match status" value="1"/>
</dbReference>
<keyword evidence="10" id="KW-0732">Signal</keyword>
<keyword evidence="6 12" id="KW-0418">Kinase</keyword>
<dbReference type="Gene3D" id="3.30.565.10">
    <property type="entry name" value="Histidine kinase-like ATPase, C-terminal domain"/>
    <property type="match status" value="1"/>
</dbReference>
<evidence type="ECO:0000256" key="3">
    <source>
        <dbReference type="ARBA" id="ARBA00022553"/>
    </source>
</evidence>
<dbReference type="InterPro" id="IPR003594">
    <property type="entry name" value="HATPase_dom"/>
</dbReference>
<evidence type="ECO:0000256" key="10">
    <source>
        <dbReference type="SAM" id="SignalP"/>
    </source>
</evidence>
<dbReference type="InParanoid" id="A0A6M4H979"/>
<dbReference type="Gene3D" id="3.40.50.2300">
    <property type="match status" value="2"/>
</dbReference>
<dbReference type="GO" id="GO:0000160">
    <property type="term" value="P:phosphorelay signal transduction system"/>
    <property type="evidence" value="ECO:0007669"/>
    <property type="project" value="UniProtKB-KW"/>
</dbReference>
<sequence>MRSFWIAVLLAGFLQAPVATAQQDVARDETTWRVVVIHNADYLIPASAIMEQALRETLSREAPHSVEFFGESLDSFRFGRKLEGATLALLRQKYAGRKVDLVIARSRQAIDFAARYRDELWPGVPLVFYNELPEALRENGPPANATGVLIDLDLAATIAIARRLHPNARALHMIAGASPYDQRWKERIEPLLARLGVDYKVTWLDHLTVPQMLEAVALLPPDSLVFYISVVTDAGGKPRASTQVARQIAAASAAPVYGFFETYLGTGVVGGAIPDFATQGTSAARLALRVLKGEPATSIPIEPASPAKCILDERALQRFHVPESAVPSGCEIQFRPRSAWRDYRWPVLVAAVTIVVQTMLIAVLFTQRSRRRRAETAAHQRSVELGHALRLATIGEMTAAISQEIDHPPGDGPRASEVMERIRAILQKHDVAREVFDPNELVTDALHLIEAEAARRGVSLDVQTAPGAPRITGDRIQLQQLLINLVLNAMDAMAQAPTGSRRVVVRLSRLTGQKVQISVSDIGHGIGPEISDRLFTPFFTTRPRGLGLGLSIARTIAQAHGGTIQAEGNSAGGATFRVTLPEAGT</sequence>
<feature type="domain" description="Histidine kinase" evidence="11">
    <location>
        <begin position="384"/>
        <end position="584"/>
    </location>
</feature>
<keyword evidence="5" id="KW-0547">Nucleotide-binding</keyword>
<proteinExistence type="predicted"/>
<dbReference type="EMBL" id="CP053073">
    <property type="protein sequence ID" value="QJR14944.1"/>
    <property type="molecule type" value="Genomic_DNA"/>
</dbReference>
<evidence type="ECO:0000256" key="6">
    <source>
        <dbReference type="ARBA" id="ARBA00022777"/>
    </source>
</evidence>
<dbReference type="SMART" id="SM00387">
    <property type="entry name" value="HATPase_c"/>
    <property type="match status" value="1"/>
</dbReference>
<dbReference type="Pfam" id="PF02518">
    <property type="entry name" value="HATPase_c"/>
    <property type="match status" value="1"/>
</dbReference>
<dbReference type="AlphaFoldDB" id="A0A6M4H979"/>
<evidence type="ECO:0000256" key="5">
    <source>
        <dbReference type="ARBA" id="ARBA00022741"/>
    </source>
</evidence>
<comment type="catalytic activity">
    <reaction evidence="1">
        <text>ATP + protein L-histidine = ADP + protein N-phospho-L-histidine.</text>
        <dbReference type="EC" id="2.7.13.3"/>
    </reaction>
</comment>
<protein>
    <recommendedName>
        <fullName evidence="2">histidine kinase</fullName>
        <ecNumber evidence="2">2.7.13.3</ecNumber>
    </recommendedName>
</protein>
<keyword evidence="9" id="KW-0812">Transmembrane</keyword>
<dbReference type="InterPro" id="IPR004358">
    <property type="entry name" value="Sig_transdc_His_kin-like_C"/>
</dbReference>
<dbReference type="InterPro" id="IPR036890">
    <property type="entry name" value="HATPase_C_sf"/>
</dbReference>
<accession>A0A6M4H979</accession>
<evidence type="ECO:0000256" key="4">
    <source>
        <dbReference type="ARBA" id="ARBA00022679"/>
    </source>
</evidence>
<reference evidence="12 13" key="1">
    <citation type="submission" date="2020-04" db="EMBL/GenBank/DDBJ databases">
        <title>Usitatibacter rugosus gen. nov., sp. nov. and Usitatibacter palustris sp. nov., novel members of Usitatibacteraceae fam. nov. within the order Nitrosomonadales isolated from soil.</title>
        <authorList>
            <person name="Huber K.J."/>
            <person name="Neumann-Schaal M."/>
            <person name="Geppert A."/>
            <person name="Luckner M."/>
            <person name="Wanner G."/>
            <person name="Overmann J."/>
        </authorList>
    </citation>
    <scope>NUCLEOTIDE SEQUENCE [LARGE SCALE GENOMIC DNA]</scope>
    <source>
        <strain evidence="12 13">Swamp67</strain>
    </source>
</reference>
<keyword evidence="9" id="KW-1133">Transmembrane helix</keyword>
<gene>
    <name evidence="12" type="primary">sasA_7</name>
    <name evidence="12" type="ORF">DSM104440_01759</name>
</gene>
<keyword evidence="13" id="KW-1185">Reference proteome</keyword>
<evidence type="ECO:0000256" key="2">
    <source>
        <dbReference type="ARBA" id="ARBA00012438"/>
    </source>
</evidence>
<feature type="chain" id="PRO_5027095785" description="histidine kinase" evidence="10">
    <location>
        <begin position="22"/>
        <end position="585"/>
    </location>
</feature>
<evidence type="ECO:0000256" key="9">
    <source>
        <dbReference type="SAM" id="Phobius"/>
    </source>
</evidence>
<keyword evidence="8" id="KW-0902">Two-component regulatory system</keyword>
<evidence type="ECO:0000256" key="7">
    <source>
        <dbReference type="ARBA" id="ARBA00022840"/>
    </source>
</evidence>
<dbReference type="KEGG" id="upl:DSM104440_01759"/>
<dbReference type="GO" id="GO:0004673">
    <property type="term" value="F:protein histidine kinase activity"/>
    <property type="evidence" value="ECO:0007669"/>
    <property type="project" value="UniProtKB-EC"/>
</dbReference>
<keyword evidence="3" id="KW-0597">Phosphoprotein</keyword>
<dbReference type="SUPFAM" id="SSF55874">
    <property type="entry name" value="ATPase domain of HSP90 chaperone/DNA topoisomerase II/histidine kinase"/>
    <property type="match status" value="1"/>
</dbReference>
<feature type="transmembrane region" description="Helical" evidence="9">
    <location>
        <begin position="343"/>
        <end position="365"/>
    </location>
</feature>
<keyword evidence="9" id="KW-0472">Membrane</keyword>
<dbReference type="PRINTS" id="PR00344">
    <property type="entry name" value="BCTRLSENSOR"/>
</dbReference>
<dbReference type="InterPro" id="IPR005467">
    <property type="entry name" value="His_kinase_dom"/>
</dbReference>
<evidence type="ECO:0000256" key="8">
    <source>
        <dbReference type="ARBA" id="ARBA00023012"/>
    </source>
</evidence>
<dbReference type="EC" id="2.7.13.3" evidence="2"/>
<evidence type="ECO:0000259" key="11">
    <source>
        <dbReference type="PROSITE" id="PS50109"/>
    </source>
</evidence>
<evidence type="ECO:0000256" key="1">
    <source>
        <dbReference type="ARBA" id="ARBA00000085"/>
    </source>
</evidence>
<dbReference type="PROSITE" id="PS50109">
    <property type="entry name" value="HIS_KIN"/>
    <property type="match status" value="1"/>
</dbReference>
<evidence type="ECO:0000313" key="12">
    <source>
        <dbReference type="EMBL" id="QJR14944.1"/>
    </source>
</evidence>
<dbReference type="PANTHER" id="PTHR43065">
    <property type="entry name" value="SENSOR HISTIDINE KINASE"/>
    <property type="match status" value="1"/>
</dbReference>
<dbReference type="Proteomes" id="UP000503096">
    <property type="component" value="Chromosome"/>
</dbReference>
<organism evidence="12 13">
    <name type="scientific">Usitatibacter palustris</name>
    <dbReference type="NCBI Taxonomy" id="2732487"/>
    <lineage>
        <taxon>Bacteria</taxon>
        <taxon>Pseudomonadati</taxon>
        <taxon>Pseudomonadota</taxon>
        <taxon>Betaproteobacteria</taxon>
        <taxon>Nitrosomonadales</taxon>
        <taxon>Usitatibacteraceae</taxon>
        <taxon>Usitatibacter</taxon>
    </lineage>
</organism>
<keyword evidence="7" id="KW-0067">ATP-binding</keyword>